<dbReference type="Proteomes" id="UP001455384">
    <property type="component" value="Chromosome"/>
</dbReference>
<protein>
    <submittedName>
        <fullName evidence="2">Energy coupling factor transporter S component ThiW</fullName>
    </submittedName>
</protein>
<keyword evidence="1" id="KW-0812">Transmembrane</keyword>
<evidence type="ECO:0000256" key="1">
    <source>
        <dbReference type="SAM" id="Phobius"/>
    </source>
</evidence>
<feature type="transmembrane region" description="Helical" evidence="1">
    <location>
        <begin position="6"/>
        <end position="26"/>
    </location>
</feature>
<gene>
    <name evidence="2" type="primary">thiW</name>
    <name evidence="2" type="ORF">RQP18_05340</name>
</gene>
<reference evidence="3" key="1">
    <citation type="submission" date="2023-10" db="EMBL/GenBank/DDBJ databases">
        <title>Genome analysis and identification of Salinococcus sp. Bachu38 nov., a PGPR from the rhizosphere of Tamarix.</title>
        <authorList>
            <person name="Liang Z."/>
            <person name="Zhang X."/>
            <person name="Jia J."/>
            <person name="Chen X."/>
            <person name="Wang Y."/>
            <person name="Wang Q."/>
            <person name="Wang R."/>
        </authorList>
    </citation>
    <scope>NUCLEOTIDE SEQUENCE [LARGE SCALE GENOMIC DNA]</scope>
    <source>
        <strain evidence="3">Bachu38</strain>
    </source>
</reference>
<feature type="transmembrane region" description="Helical" evidence="1">
    <location>
        <begin position="38"/>
        <end position="64"/>
    </location>
</feature>
<feature type="transmembrane region" description="Helical" evidence="1">
    <location>
        <begin position="124"/>
        <end position="147"/>
    </location>
</feature>
<dbReference type="Gene3D" id="1.10.1760.20">
    <property type="match status" value="1"/>
</dbReference>
<evidence type="ECO:0000313" key="2">
    <source>
        <dbReference type="EMBL" id="WZX30616.1"/>
    </source>
</evidence>
<dbReference type="RefSeq" id="WP_342389130.1">
    <property type="nucleotide sequence ID" value="NZ_CP138333.2"/>
</dbReference>
<dbReference type="PIRSF" id="PIRSF024534">
    <property type="entry name" value="ThiW"/>
    <property type="match status" value="1"/>
</dbReference>
<dbReference type="EMBL" id="CP138333">
    <property type="protein sequence ID" value="WZX30616.1"/>
    <property type="molecule type" value="Genomic_DNA"/>
</dbReference>
<keyword evidence="1" id="KW-1133">Transmembrane helix</keyword>
<keyword evidence="1" id="KW-0472">Membrane</keyword>
<name>A0ABZ3CKU8_9STAP</name>
<proteinExistence type="predicted"/>
<sequence length="161" mass="17436">MTRKMTITSVLTALNVVLSMFIIIPVGPIRAAPVQHLINVLSVVFTGPWAIVQAFLSSTIRIMMGTGSPFAYPGSMLGALVAFILYRKFKKLGVSAIGEVLGTGVIGSLATLPLIMILGLERDFFWVLAPAFLVSTMIGSVVSWLLLRQLDEKGILKQFNI</sequence>
<dbReference type="InterPro" id="IPR012652">
    <property type="entry name" value="ThiW"/>
</dbReference>
<evidence type="ECO:0000313" key="3">
    <source>
        <dbReference type="Proteomes" id="UP001455384"/>
    </source>
</evidence>
<feature type="transmembrane region" description="Helical" evidence="1">
    <location>
        <begin position="98"/>
        <end position="118"/>
    </location>
</feature>
<accession>A0ABZ3CKU8</accession>
<organism evidence="2 3">
    <name type="scientific">Salinicoccus bachuensis</name>
    <dbReference type="NCBI Taxonomy" id="3136731"/>
    <lineage>
        <taxon>Bacteria</taxon>
        <taxon>Bacillati</taxon>
        <taxon>Bacillota</taxon>
        <taxon>Bacilli</taxon>
        <taxon>Bacillales</taxon>
        <taxon>Staphylococcaceae</taxon>
        <taxon>Salinicoccus</taxon>
    </lineage>
</organism>
<dbReference type="NCBIfam" id="TIGR02359">
    <property type="entry name" value="thiW"/>
    <property type="match status" value="1"/>
</dbReference>
<feature type="transmembrane region" description="Helical" evidence="1">
    <location>
        <begin position="70"/>
        <end position="86"/>
    </location>
</feature>
<dbReference type="Pfam" id="PF09512">
    <property type="entry name" value="ThiW"/>
    <property type="match status" value="1"/>
</dbReference>
<keyword evidence="3" id="KW-1185">Reference proteome</keyword>